<dbReference type="AlphaFoldDB" id="A0A934JRH6"/>
<dbReference type="InterPro" id="IPR001077">
    <property type="entry name" value="COMT_C"/>
</dbReference>
<evidence type="ECO:0000313" key="6">
    <source>
        <dbReference type="Proteomes" id="UP000606991"/>
    </source>
</evidence>
<dbReference type="Proteomes" id="UP000606991">
    <property type="component" value="Unassembled WGS sequence"/>
</dbReference>
<dbReference type="InterPro" id="IPR016461">
    <property type="entry name" value="COMT-like"/>
</dbReference>
<evidence type="ECO:0000256" key="2">
    <source>
        <dbReference type="ARBA" id="ARBA00022679"/>
    </source>
</evidence>
<protein>
    <submittedName>
        <fullName evidence="5">Methyltransferase</fullName>
    </submittedName>
</protein>
<sequence>VLMKYPKMRGVLFDQPHVVANAEQLLRDAGITERCEVVGGDFFAALPEGTDAYILRAILHDWEDAEATAILATCRRSVGAAGRLLVIEWAVDPPNEGRDGKFSDLNMLVAPGGQERTREEYAALFAAAGFRLTEVFPTAAGHAVIEGVPA</sequence>
<name>A0A934JRH6_9BACT</name>
<dbReference type="Gene3D" id="3.40.50.150">
    <property type="entry name" value="Vaccinia Virus protein VP39"/>
    <property type="match status" value="1"/>
</dbReference>
<evidence type="ECO:0000259" key="4">
    <source>
        <dbReference type="Pfam" id="PF00891"/>
    </source>
</evidence>
<evidence type="ECO:0000256" key="1">
    <source>
        <dbReference type="ARBA" id="ARBA00022603"/>
    </source>
</evidence>
<feature type="non-terminal residue" evidence="5">
    <location>
        <position position="1"/>
    </location>
</feature>
<dbReference type="InterPro" id="IPR029063">
    <property type="entry name" value="SAM-dependent_MTases_sf"/>
</dbReference>
<feature type="domain" description="O-methyltransferase C-terminal" evidence="4">
    <location>
        <begin position="3"/>
        <end position="131"/>
    </location>
</feature>
<dbReference type="RefSeq" id="WP_337309253.1">
    <property type="nucleotide sequence ID" value="NZ_JAEKNS010000035.1"/>
</dbReference>
<gene>
    <name evidence="5" type="ORF">JF886_02435</name>
</gene>
<keyword evidence="3" id="KW-0949">S-adenosyl-L-methionine</keyword>
<accession>A0A934JRH6</accession>
<dbReference type="GO" id="GO:0032259">
    <property type="term" value="P:methylation"/>
    <property type="evidence" value="ECO:0007669"/>
    <property type="project" value="UniProtKB-KW"/>
</dbReference>
<dbReference type="GO" id="GO:0008171">
    <property type="term" value="F:O-methyltransferase activity"/>
    <property type="evidence" value="ECO:0007669"/>
    <property type="project" value="InterPro"/>
</dbReference>
<dbReference type="EMBL" id="JAEKNS010000035">
    <property type="protein sequence ID" value="MBJ7593712.1"/>
    <property type="molecule type" value="Genomic_DNA"/>
</dbReference>
<dbReference type="PROSITE" id="PS51683">
    <property type="entry name" value="SAM_OMT_II"/>
    <property type="match status" value="1"/>
</dbReference>
<comment type="caution">
    <text evidence="5">The sequence shown here is derived from an EMBL/GenBank/DDBJ whole genome shotgun (WGS) entry which is preliminary data.</text>
</comment>
<dbReference type="SUPFAM" id="SSF53335">
    <property type="entry name" value="S-adenosyl-L-methionine-dependent methyltransferases"/>
    <property type="match status" value="1"/>
</dbReference>
<dbReference type="PANTHER" id="PTHR43712">
    <property type="entry name" value="PUTATIVE (AFU_ORTHOLOGUE AFUA_4G14580)-RELATED"/>
    <property type="match status" value="1"/>
</dbReference>
<dbReference type="Pfam" id="PF00891">
    <property type="entry name" value="Methyltransf_2"/>
    <property type="match status" value="1"/>
</dbReference>
<keyword evidence="2" id="KW-0808">Transferase</keyword>
<evidence type="ECO:0000313" key="5">
    <source>
        <dbReference type="EMBL" id="MBJ7593712.1"/>
    </source>
</evidence>
<reference evidence="5 6" key="1">
    <citation type="submission" date="2020-10" db="EMBL/GenBank/DDBJ databases">
        <title>Ca. Dormibacterota MAGs.</title>
        <authorList>
            <person name="Montgomery K."/>
        </authorList>
    </citation>
    <scope>NUCLEOTIDE SEQUENCE [LARGE SCALE GENOMIC DNA]</scope>
    <source>
        <strain evidence="5">SC8812_S17_18</strain>
    </source>
</reference>
<dbReference type="PANTHER" id="PTHR43712:SF2">
    <property type="entry name" value="O-METHYLTRANSFERASE CICE"/>
    <property type="match status" value="1"/>
</dbReference>
<keyword evidence="1 5" id="KW-0489">Methyltransferase</keyword>
<proteinExistence type="predicted"/>
<evidence type="ECO:0000256" key="3">
    <source>
        <dbReference type="ARBA" id="ARBA00022691"/>
    </source>
</evidence>
<organism evidence="5 6">
    <name type="scientific">Candidatus Aeolococcus gillhamiae</name>
    <dbReference type="NCBI Taxonomy" id="3127015"/>
    <lineage>
        <taxon>Bacteria</taxon>
        <taxon>Bacillati</taxon>
        <taxon>Candidatus Dormiibacterota</taxon>
        <taxon>Candidatus Dormibacteria</taxon>
        <taxon>Candidatus Aeolococcales</taxon>
        <taxon>Candidatus Aeolococcaceae</taxon>
        <taxon>Candidatus Aeolococcus</taxon>
    </lineage>
</organism>